<dbReference type="SUPFAM" id="SSF52540">
    <property type="entry name" value="P-loop containing nucleoside triphosphate hydrolases"/>
    <property type="match status" value="1"/>
</dbReference>
<reference evidence="8 9" key="1">
    <citation type="submission" date="2021-07" db="EMBL/GenBank/DDBJ databases">
        <title>Paenibacillus radiodurans sp. nov., isolated from the southeastern edge of Tengger Desert.</title>
        <authorList>
            <person name="Zhang G."/>
        </authorList>
    </citation>
    <scope>NUCLEOTIDE SEQUENCE [LARGE SCALE GENOMIC DNA]</scope>
    <source>
        <strain evidence="8 9">CCM 7311</strain>
    </source>
</reference>
<evidence type="ECO:0000313" key="8">
    <source>
        <dbReference type="EMBL" id="MBW7461638.1"/>
    </source>
</evidence>
<dbReference type="InterPro" id="IPR027417">
    <property type="entry name" value="P-loop_NTPase"/>
</dbReference>
<keyword evidence="5" id="KW-0067">ATP-binding</keyword>
<dbReference type="PANTHER" id="PTHR47963">
    <property type="entry name" value="DEAD-BOX ATP-DEPENDENT RNA HELICASE 47, MITOCHONDRIAL"/>
    <property type="match status" value="1"/>
</dbReference>
<dbReference type="GO" id="GO:0004386">
    <property type="term" value="F:helicase activity"/>
    <property type="evidence" value="ECO:0007669"/>
    <property type="project" value="UniProtKB-KW"/>
</dbReference>
<sequence>VRLIEEQRPYLGVIFCRTKRRAKALNEALQELGYVSDELHGDLSQAKREQVMKRFRDAKLQLLVATDVAARGLDVEGVTHVFNYDVPQDVDSYIHRIGRTARAGGEGLAITLVVPSERPEMAAIEQGINQKLERERGSASGVSLHGDSAEVRPDRQGAGRSGGRRNDRDSR</sequence>
<proteinExistence type="predicted"/>
<feature type="domain" description="Helicase C-terminal" evidence="7">
    <location>
        <begin position="1"/>
        <end position="143"/>
    </location>
</feature>
<dbReference type="CDD" id="cd18787">
    <property type="entry name" value="SF2_C_DEAD"/>
    <property type="match status" value="1"/>
</dbReference>
<feature type="compositionally biased region" description="Basic and acidic residues" evidence="6">
    <location>
        <begin position="147"/>
        <end position="157"/>
    </location>
</feature>
<evidence type="ECO:0000256" key="2">
    <source>
        <dbReference type="ARBA" id="ARBA00022741"/>
    </source>
</evidence>
<name>A0ABS7CL39_9BACL</name>
<dbReference type="EC" id="3.6.4.13" evidence="1"/>
<gene>
    <name evidence="8" type="ORF">K0U00_47035</name>
</gene>
<evidence type="ECO:0000256" key="5">
    <source>
        <dbReference type="ARBA" id="ARBA00022840"/>
    </source>
</evidence>
<feature type="non-terminal residue" evidence="8">
    <location>
        <position position="1"/>
    </location>
</feature>
<evidence type="ECO:0000256" key="6">
    <source>
        <dbReference type="SAM" id="MobiDB-lite"/>
    </source>
</evidence>
<dbReference type="EMBL" id="JAHZIK010003128">
    <property type="protein sequence ID" value="MBW7461638.1"/>
    <property type="molecule type" value="Genomic_DNA"/>
</dbReference>
<feature type="region of interest" description="Disordered" evidence="6">
    <location>
        <begin position="129"/>
        <end position="171"/>
    </location>
</feature>
<dbReference type="SMART" id="SM00490">
    <property type="entry name" value="HELICc"/>
    <property type="match status" value="1"/>
</dbReference>
<evidence type="ECO:0000313" key="9">
    <source>
        <dbReference type="Proteomes" id="UP001519887"/>
    </source>
</evidence>
<organism evidence="8 9">
    <name type="scientific">Paenibacillus sepulcri</name>
    <dbReference type="NCBI Taxonomy" id="359917"/>
    <lineage>
        <taxon>Bacteria</taxon>
        <taxon>Bacillati</taxon>
        <taxon>Bacillota</taxon>
        <taxon>Bacilli</taxon>
        <taxon>Bacillales</taxon>
        <taxon>Paenibacillaceae</taxon>
        <taxon>Paenibacillus</taxon>
    </lineage>
</organism>
<accession>A0ABS7CL39</accession>
<dbReference type="Pfam" id="PF00271">
    <property type="entry name" value="Helicase_C"/>
    <property type="match status" value="1"/>
</dbReference>
<dbReference type="InterPro" id="IPR001650">
    <property type="entry name" value="Helicase_C-like"/>
</dbReference>
<keyword evidence="9" id="KW-1185">Reference proteome</keyword>
<keyword evidence="4 8" id="KW-0347">Helicase</keyword>
<evidence type="ECO:0000259" key="7">
    <source>
        <dbReference type="PROSITE" id="PS51194"/>
    </source>
</evidence>
<evidence type="ECO:0000256" key="1">
    <source>
        <dbReference type="ARBA" id="ARBA00012552"/>
    </source>
</evidence>
<dbReference type="PROSITE" id="PS51194">
    <property type="entry name" value="HELICASE_CTER"/>
    <property type="match status" value="1"/>
</dbReference>
<dbReference type="Proteomes" id="UP001519887">
    <property type="component" value="Unassembled WGS sequence"/>
</dbReference>
<keyword evidence="3" id="KW-0378">Hydrolase</keyword>
<protein>
    <recommendedName>
        <fullName evidence="1">RNA helicase</fullName>
        <ecNumber evidence="1">3.6.4.13</ecNumber>
    </recommendedName>
</protein>
<dbReference type="PANTHER" id="PTHR47963:SF8">
    <property type="entry name" value="ATP-DEPENDENT RNA HELICASE DEAD"/>
    <property type="match status" value="1"/>
</dbReference>
<dbReference type="Gene3D" id="3.40.50.300">
    <property type="entry name" value="P-loop containing nucleotide triphosphate hydrolases"/>
    <property type="match status" value="1"/>
</dbReference>
<comment type="caution">
    <text evidence="8">The sequence shown here is derived from an EMBL/GenBank/DDBJ whole genome shotgun (WGS) entry which is preliminary data.</text>
</comment>
<feature type="non-terminal residue" evidence="8">
    <location>
        <position position="171"/>
    </location>
</feature>
<evidence type="ECO:0000256" key="3">
    <source>
        <dbReference type="ARBA" id="ARBA00022801"/>
    </source>
</evidence>
<evidence type="ECO:0000256" key="4">
    <source>
        <dbReference type="ARBA" id="ARBA00022806"/>
    </source>
</evidence>
<dbReference type="InterPro" id="IPR050547">
    <property type="entry name" value="DEAD_box_RNA_helicases"/>
</dbReference>
<keyword evidence="2" id="KW-0547">Nucleotide-binding</keyword>